<reference evidence="1" key="1">
    <citation type="submission" date="2020-10" db="EMBL/GenBank/DDBJ databases">
        <authorList>
            <person name="Gilroy R."/>
        </authorList>
    </citation>
    <scope>NUCLEOTIDE SEQUENCE</scope>
    <source>
        <strain evidence="1">CHK195-12923</strain>
    </source>
</reference>
<accession>A0A9D1MJR8</accession>
<sequence length="57" mass="6253">MEKRKNSKGKAGADVLQLDIISANEYTGCVQGIAVTNEDIRRYKEMYGVGADSENKS</sequence>
<dbReference type="Proteomes" id="UP000824110">
    <property type="component" value="Unassembled WGS sequence"/>
</dbReference>
<protein>
    <submittedName>
        <fullName evidence="1">Uncharacterized protein</fullName>
    </submittedName>
</protein>
<evidence type="ECO:0000313" key="1">
    <source>
        <dbReference type="EMBL" id="HIU61323.1"/>
    </source>
</evidence>
<organism evidence="1 2">
    <name type="scientific">Candidatus Coproplasma excrementigallinarum</name>
    <dbReference type="NCBI Taxonomy" id="2840747"/>
    <lineage>
        <taxon>Bacteria</taxon>
        <taxon>Bacillati</taxon>
        <taxon>Bacillota</taxon>
        <taxon>Clostridia</taxon>
        <taxon>Eubacteriales</taxon>
        <taxon>Candidatus Coproplasma</taxon>
    </lineage>
</organism>
<name>A0A9D1MJR8_9FIRM</name>
<proteinExistence type="predicted"/>
<evidence type="ECO:0000313" key="2">
    <source>
        <dbReference type="Proteomes" id="UP000824110"/>
    </source>
</evidence>
<reference evidence="1" key="2">
    <citation type="journal article" date="2021" name="PeerJ">
        <title>Extensive microbial diversity within the chicken gut microbiome revealed by metagenomics and culture.</title>
        <authorList>
            <person name="Gilroy R."/>
            <person name="Ravi A."/>
            <person name="Getino M."/>
            <person name="Pursley I."/>
            <person name="Horton D.L."/>
            <person name="Alikhan N.F."/>
            <person name="Baker D."/>
            <person name="Gharbi K."/>
            <person name="Hall N."/>
            <person name="Watson M."/>
            <person name="Adriaenssens E.M."/>
            <person name="Foster-Nyarko E."/>
            <person name="Jarju S."/>
            <person name="Secka A."/>
            <person name="Antonio M."/>
            <person name="Oren A."/>
            <person name="Chaudhuri R.R."/>
            <person name="La Ragione R."/>
            <person name="Hildebrand F."/>
            <person name="Pallen M.J."/>
        </authorList>
    </citation>
    <scope>NUCLEOTIDE SEQUENCE</scope>
    <source>
        <strain evidence="1">CHK195-12923</strain>
    </source>
</reference>
<gene>
    <name evidence="1" type="ORF">IAB69_01560</name>
</gene>
<dbReference type="EMBL" id="DVNE01000013">
    <property type="protein sequence ID" value="HIU61323.1"/>
    <property type="molecule type" value="Genomic_DNA"/>
</dbReference>
<comment type="caution">
    <text evidence="1">The sequence shown here is derived from an EMBL/GenBank/DDBJ whole genome shotgun (WGS) entry which is preliminary data.</text>
</comment>
<dbReference type="AlphaFoldDB" id="A0A9D1MJR8"/>